<evidence type="ECO:0000256" key="4">
    <source>
        <dbReference type="ARBA" id="ARBA00022989"/>
    </source>
</evidence>
<proteinExistence type="predicted"/>
<dbReference type="GO" id="GO:0005886">
    <property type="term" value="C:plasma membrane"/>
    <property type="evidence" value="ECO:0007669"/>
    <property type="project" value="UniProtKB-SubCell"/>
</dbReference>
<keyword evidence="4 6" id="KW-1133">Transmembrane helix</keyword>
<evidence type="ECO:0000313" key="9">
    <source>
        <dbReference type="Proteomes" id="UP000221961"/>
    </source>
</evidence>
<feature type="transmembrane region" description="Helical" evidence="6">
    <location>
        <begin position="12"/>
        <end position="31"/>
    </location>
</feature>
<feature type="transmembrane region" description="Helical" evidence="6">
    <location>
        <begin position="401"/>
        <end position="424"/>
    </location>
</feature>
<evidence type="ECO:0000313" key="8">
    <source>
        <dbReference type="EMBL" id="ATL66260.1"/>
    </source>
</evidence>
<feature type="domain" description="Major facilitator superfamily (MFS) profile" evidence="7">
    <location>
        <begin position="18"/>
        <end position="460"/>
    </location>
</feature>
<dbReference type="InterPro" id="IPR011701">
    <property type="entry name" value="MFS"/>
</dbReference>
<keyword evidence="5 6" id="KW-0472">Membrane</keyword>
<dbReference type="InterPro" id="IPR036259">
    <property type="entry name" value="MFS_trans_sf"/>
</dbReference>
<reference evidence="8 9" key="1">
    <citation type="submission" date="2017-10" db="EMBL/GenBank/DDBJ databases">
        <title>Comparative genomics between pathogenic Norcardia.</title>
        <authorList>
            <person name="Zeng L."/>
        </authorList>
    </citation>
    <scope>NUCLEOTIDE SEQUENCE [LARGE SCALE GENOMIC DNA]</scope>
    <source>
        <strain evidence="8 9">NC_YFY_NT001</strain>
    </source>
</reference>
<feature type="transmembrane region" description="Helical" evidence="6">
    <location>
        <begin position="203"/>
        <end position="222"/>
    </location>
</feature>
<dbReference type="SUPFAM" id="SSF103473">
    <property type="entry name" value="MFS general substrate transporter"/>
    <property type="match status" value="1"/>
</dbReference>
<feature type="transmembrane region" description="Helical" evidence="6">
    <location>
        <begin position="304"/>
        <end position="323"/>
    </location>
</feature>
<evidence type="ECO:0000259" key="7">
    <source>
        <dbReference type="PROSITE" id="PS50850"/>
    </source>
</evidence>
<sequence length="471" mass="47683">MTTPKPTPPVVAGRTWVIAATIVLGAFMTQLDSALVNISLATVSGALRTDLTTAQWIVSGYLLGLAVGLPACSWLCRRFGAGRVWLLALVAFTVVSAGCAAAPDIGALIAGRCLQGLAGGILLPAGQTVIAYAAGRGAMGRVMSVVGSALVLAPALGPIVGSTLLDRLSWPWLFLVNLPVGAIAIALGLRVVPRGERSAGTRFDAPGFALIGLALPLVAFAIDRIGQPGAGRPVLVAIPLLLGVLLTVLFVRRPPAPGRLLDLAVAATPTFRAAAAVSLLVGIVQFGALVAWPLYLQIIAGDGLIASGVIMIGFALGSAMLIVSGRLTDRIGGGPVCAAGTAILVVSFLPRVLSSTGGTVVVTEICLIVLGIGSALSIVPASTAAYVAVRPPQMPDAVTIINVLLRVGGVLGASVVVVVIGSQAIHGVHDPGRFRVVFLVLAVVSALAFGFSVRLVRAATVLSAQPKTAVQ</sequence>
<dbReference type="GeneID" id="88357478"/>
<feature type="transmembrane region" description="Helical" evidence="6">
    <location>
        <begin position="142"/>
        <end position="160"/>
    </location>
</feature>
<dbReference type="RefSeq" id="WP_098693462.1">
    <property type="nucleotide sequence ID" value="NZ_CP023778.1"/>
</dbReference>
<accession>A0A291RG32</accession>
<name>A0A291RG32_9NOCA</name>
<evidence type="ECO:0000256" key="6">
    <source>
        <dbReference type="SAM" id="Phobius"/>
    </source>
</evidence>
<dbReference type="PANTHER" id="PTHR42718:SF9">
    <property type="entry name" value="MAJOR FACILITATOR SUPERFAMILY MULTIDRUG TRANSPORTER MFSC"/>
    <property type="match status" value="1"/>
</dbReference>
<keyword evidence="3 6" id="KW-0812">Transmembrane</keyword>
<feature type="transmembrane region" description="Helical" evidence="6">
    <location>
        <begin position="51"/>
        <end position="72"/>
    </location>
</feature>
<feature type="transmembrane region" description="Helical" evidence="6">
    <location>
        <begin position="116"/>
        <end position="135"/>
    </location>
</feature>
<evidence type="ECO:0000256" key="5">
    <source>
        <dbReference type="ARBA" id="ARBA00023136"/>
    </source>
</evidence>
<dbReference type="PANTHER" id="PTHR42718">
    <property type="entry name" value="MAJOR FACILITATOR SUPERFAMILY MULTIDRUG TRANSPORTER MFSC"/>
    <property type="match status" value="1"/>
</dbReference>
<feature type="transmembrane region" description="Helical" evidence="6">
    <location>
        <begin position="365"/>
        <end position="389"/>
    </location>
</feature>
<dbReference type="GO" id="GO:0022857">
    <property type="term" value="F:transmembrane transporter activity"/>
    <property type="evidence" value="ECO:0007669"/>
    <property type="project" value="InterPro"/>
</dbReference>
<feature type="transmembrane region" description="Helical" evidence="6">
    <location>
        <begin position="436"/>
        <end position="456"/>
    </location>
</feature>
<feature type="transmembrane region" description="Helical" evidence="6">
    <location>
        <begin position="234"/>
        <end position="251"/>
    </location>
</feature>
<protein>
    <submittedName>
        <fullName evidence="8">MFS transporter</fullName>
    </submittedName>
</protein>
<evidence type="ECO:0000256" key="3">
    <source>
        <dbReference type="ARBA" id="ARBA00022692"/>
    </source>
</evidence>
<evidence type="ECO:0000256" key="2">
    <source>
        <dbReference type="ARBA" id="ARBA00022448"/>
    </source>
</evidence>
<keyword evidence="2" id="KW-0813">Transport</keyword>
<dbReference type="Proteomes" id="UP000221961">
    <property type="component" value="Chromosome"/>
</dbReference>
<comment type="subcellular location">
    <subcellularLocation>
        <location evidence="1">Cell membrane</location>
        <topology evidence="1">Multi-pass membrane protein</topology>
    </subcellularLocation>
</comment>
<evidence type="ECO:0000256" key="1">
    <source>
        <dbReference type="ARBA" id="ARBA00004651"/>
    </source>
</evidence>
<dbReference type="PROSITE" id="PS50850">
    <property type="entry name" value="MFS"/>
    <property type="match status" value="1"/>
</dbReference>
<feature type="transmembrane region" description="Helical" evidence="6">
    <location>
        <begin position="271"/>
        <end position="292"/>
    </location>
</feature>
<feature type="transmembrane region" description="Helical" evidence="6">
    <location>
        <begin position="84"/>
        <end position="110"/>
    </location>
</feature>
<dbReference type="Pfam" id="PF07690">
    <property type="entry name" value="MFS_1"/>
    <property type="match status" value="1"/>
</dbReference>
<gene>
    <name evidence="8" type="ORF">CRH09_08665</name>
</gene>
<dbReference type="Gene3D" id="1.20.1250.20">
    <property type="entry name" value="MFS general substrate transporter like domains"/>
    <property type="match status" value="2"/>
</dbReference>
<feature type="transmembrane region" description="Helical" evidence="6">
    <location>
        <begin position="335"/>
        <end position="353"/>
    </location>
</feature>
<feature type="transmembrane region" description="Helical" evidence="6">
    <location>
        <begin position="172"/>
        <end position="191"/>
    </location>
</feature>
<dbReference type="KEGG" id="ntp:CRH09_08665"/>
<dbReference type="InterPro" id="IPR020846">
    <property type="entry name" value="MFS_dom"/>
</dbReference>
<dbReference type="EMBL" id="CP023778">
    <property type="protein sequence ID" value="ATL66260.1"/>
    <property type="molecule type" value="Genomic_DNA"/>
</dbReference>
<organism evidence="8 9">
    <name type="scientific">Nocardia terpenica</name>
    <dbReference type="NCBI Taxonomy" id="455432"/>
    <lineage>
        <taxon>Bacteria</taxon>
        <taxon>Bacillati</taxon>
        <taxon>Actinomycetota</taxon>
        <taxon>Actinomycetes</taxon>
        <taxon>Mycobacteriales</taxon>
        <taxon>Nocardiaceae</taxon>
        <taxon>Nocardia</taxon>
    </lineage>
</organism>
<dbReference type="AlphaFoldDB" id="A0A291RG32"/>